<proteinExistence type="predicted"/>
<name>A0A1J3D5F3_NOCCA</name>
<reference evidence="2" key="1">
    <citation type="submission" date="2016-07" db="EMBL/GenBank/DDBJ databases">
        <title>De novo transcriptome assembly of four accessions of the metal hyperaccumulator plant Noccaea caerulescens.</title>
        <authorList>
            <person name="Blande D."/>
            <person name="Halimaa P."/>
            <person name="Tervahauta A.I."/>
            <person name="Aarts M.G."/>
            <person name="Karenlampi S.O."/>
        </authorList>
    </citation>
    <scope>NUCLEOTIDE SEQUENCE</scope>
</reference>
<dbReference type="SMART" id="SM00256">
    <property type="entry name" value="FBOX"/>
    <property type="match status" value="1"/>
</dbReference>
<dbReference type="PANTHER" id="PTHR44259:SF26">
    <property type="entry name" value="F-BOX FAMILY PROTEIN-LIKE PROTEIN"/>
    <property type="match status" value="1"/>
</dbReference>
<dbReference type="InterPro" id="IPR050942">
    <property type="entry name" value="F-box_BR-signaling"/>
</dbReference>
<evidence type="ECO:0000259" key="1">
    <source>
        <dbReference type="SMART" id="SM00256"/>
    </source>
</evidence>
<protein>
    <submittedName>
        <fullName evidence="2">Putative F-box protein</fullName>
    </submittedName>
</protein>
<dbReference type="Pfam" id="PF00646">
    <property type="entry name" value="F-box"/>
    <property type="match status" value="1"/>
</dbReference>
<evidence type="ECO:0000313" key="2">
    <source>
        <dbReference type="EMBL" id="JAU13328.1"/>
    </source>
</evidence>
<dbReference type="InterPro" id="IPR036047">
    <property type="entry name" value="F-box-like_dom_sf"/>
</dbReference>
<gene>
    <name evidence="2" type="ORF">GA_TR8138_c0_g1_i1_g.26365</name>
</gene>
<feature type="domain" description="F-box" evidence="1">
    <location>
        <begin position="20"/>
        <end position="60"/>
    </location>
</feature>
<accession>A0A1J3D5F3</accession>
<sequence>MEIEKHHDRDTSNSKSWSELPPELLDLVFKRLTLADFQRAKSVCSSWLSSSRQSVPRNNNQMIPWLILFPKDVENNPCLLFNPEEKDKLYRTRREEADLGSEFAKSFCIATCGNWLLMRDPLFTLYIVNLFTHEIIRLPPVETQLGTMKIERMRDDGDLEFRVTCDSGKVYKHKKGSLRLQSSLLWIDEKTRDYIVVWGLVERHCCVVYCKNGDTSWNQIPETLDCCDMVYKDSKLYFLSSSCGFIIFDMMIPFPFPPQVTFQCSVYVCKNRCRCSEYVERDRCRHGYRQSVAATMIVVTVTGQVLKVEKISGIHSRTWSFRVYKVYSSGSVEKIDSLGDEALLLDQGITVLANDTNGLVRNSIYFSYPCADTIFCVFNLEEQKMELLHRFDSSSSSSVDQFSRGRWFLPSFTQPSC</sequence>
<dbReference type="InterPro" id="IPR005174">
    <property type="entry name" value="KIB1-4_b-propeller"/>
</dbReference>
<dbReference type="Gene3D" id="1.20.1280.50">
    <property type="match status" value="1"/>
</dbReference>
<dbReference type="SUPFAM" id="SSF81383">
    <property type="entry name" value="F-box domain"/>
    <property type="match status" value="1"/>
</dbReference>
<organism evidence="2">
    <name type="scientific">Noccaea caerulescens</name>
    <name type="common">Alpine penny-cress</name>
    <name type="synonym">Thlaspi caerulescens</name>
    <dbReference type="NCBI Taxonomy" id="107243"/>
    <lineage>
        <taxon>Eukaryota</taxon>
        <taxon>Viridiplantae</taxon>
        <taxon>Streptophyta</taxon>
        <taxon>Embryophyta</taxon>
        <taxon>Tracheophyta</taxon>
        <taxon>Spermatophyta</taxon>
        <taxon>Magnoliopsida</taxon>
        <taxon>eudicotyledons</taxon>
        <taxon>Gunneridae</taxon>
        <taxon>Pentapetalae</taxon>
        <taxon>rosids</taxon>
        <taxon>malvids</taxon>
        <taxon>Brassicales</taxon>
        <taxon>Brassicaceae</taxon>
        <taxon>Coluteocarpeae</taxon>
        <taxon>Noccaea</taxon>
    </lineage>
</organism>
<dbReference type="EMBL" id="GEVI01018992">
    <property type="protein sequence ID" value="JAU13328.1"/>
    <property type="molecule type" value="Transcribed_RNA"/>
</dbReference>
<dbReference type="AlphaFoldDB" id="A0A1J3D5F3"/>
<dbReference type="Pfam" id="PF03478">
    <property type="entry name" value="Beta-prop_KIB1-4"/>
    <property type="match status" value="1"/>
</dbReference>
<dbReference type="InterPro" id="IPR001810">
    <property type="entry name" value="F-box_dom"/>
</dbReference>
<dbReference type="PANTHER" id="PTHR44259">
    <property type="entry name" value="OS07G0183000 PROTEIN-RELATED"/>
    <property type="match status" value="1"/>
</dbReference>